<protein>
    <submittedName>
        <fullName evidence="1">Uncharacterized protein</fullName>
    </submittedName>
</protein>
<reference evidence="1 2" key="1">
    <citation type="submission" date="2016-10" db="EMBL/GenBank/DDBJ databases">
        <authorList>
            <person name="de Groot N.N."/>
        </authorList>
    </citation>
    <scope>NUCLEOTIDE SEQUENCE [LARGE SCALE GENOMIC DNA]</scope>
    <source>
        <strain evidence="1 2">M79</strain>
    </source>
</reference>
<dbReference type="EMBL" id="FOTJ01000006">
    <property type="protein sequence ID" value="SFL36028.1"/>
    <property type="molecule type" value="Genomic_DNA"/>
</dbReference>
<evidence type="ECO:0000313" key="1">
    <source>
        <dbReference type="EMBL" id="SFL36028.1"/>
    </source>
</evidence>
<evidence type="ECO:0000313" key="2">
    <source>
        <dbReference type="Proteomes" id="UP000181969"/>
    </source>
</evidence>
<sequence>MKKLLVITDVTLALTAVLLIFAVKQGEHPVVAPTIEFAKAEQYRPEKTVNIEQIKMGNFETIHGDWVNYESDIDGRRVRVLDTKVTKQKRDFYLQYGGINEQTGQVYLWMYLEGIAPENGSRFEIYPKGTPIPVKLRNGTIDYSGKYDPTSREKDRILPEGSARTVEELASLVLYRDGEAVV</sequence>
<accession>A0A1I4H145</accession>
<proteinExistence type="predicted"/>
<name>A0A1I4H145_9LACT</name>
<gene>
    <name evidence="1" type="ORF">SAMN05216438_10678</name>
</gene>
<organism evidence="1 2">
    <name type="scientific">Lactococcus garvieae</name>
    <dbReference type="NCBI Taxonomy" id="1363"/>
    <lineage>
        <taxon>Bacteria</taxon>
        <taxon>Bacillati</taxon>
        <taxon>Bacillota</taxon>
        <taxon>Bacilli</taxon>
        <taxon>Lactobacillales</taxon>
        <taxon>Streptococcaceae</taxon>
        <taxon>Lactococcus</taxon>
    </lineage>
</organism>
<dbReference type="AlphaFoldDB" id="A0A1I4H145"/>
<dbReference type="OrthoDB" id="2243433at2"/>
<dbReference type="Proteomes" id="UP000181969">
    <property type="component" value="Unassembled WGS sequence"/>
</dbReference>
<dbReference type="RefSeq" id="WP_074751171.1">
    <property type="nucleotide sequence ID" value="NZ_CP141709.1"/>
</dbReference>